<evidence type="ECO:0000313" key="4">
    <source>
        <dbReference type="Proteomes" id="UP001241072"/>
    </source>
</evidence>
<dbReference type="InterPro" id="IPR029058">
    <property type="entry name" value="AB_hydrolase_fold"/>
</dbReference>
<dbReference type="Proteomes" id="UP001241072">
    <property type="component" value="Unassembled WGS sequence"/>
</dbReference>
<dbReference type="GO" id="GO:0016787">
    <property type="term" value="F:hydrolase activity"/>
    <property type="evidence" value="ECO:0007669"/>
    <property type="project" value="UniProtKB-KW"/>
</dbReference>
<feature type="transmembrane region" description="Helical" evidence="1">
    <location>
        <begin position="12"/>
        <end position="33"/>
    </location>
</feature>
<evidence type="ECO:0000259" key="2">
    <source>
        <dbReference type="Pfam" id="PF12695"/>
    </source>
</evidence>
<name>A0ABT9BPS3_9MICO</name>
<sequence length="247" mass="26019">MTRGRSIARRVVRVLVALIAVLVLAVVGVLFWASMVMRGERDAAIDAWTDPGISIRSTDHSIVMTPTGEPTGEGLVFIPGARVDPYAYMYVLSGAVAEGLTVVITKPTVNLAFFDQRPLETFTADAPDVTSWAVGGHSLGGVRACQLAESPDVAALVLFGSYCANDLSERRMPVLSLSGSADGLSTPEKIAEAAPLLPRSAEFVEIEGLNHAGFGSYGPQPGDGVGTLSRGEVREDIAGLLREFFAG</sequence>
<keyword evidence="3" id="KW-0378">Hydrolase</keyword>
<keyword evidence="4" id="KW-1185">Reference proteome</keyword>
<dbReference type="RefSeq" id="WP_305002788.1">
    <property type="nucleotide sequence ID" value="NZ_JAUQUB010000001.1"/>
</dbReference>
<dbReference type="Pfam" id="PF12695">
    <property type="entry name" value="Abhydrolase_5"/>
    <property type="match status" value="1"/>
</dbReference>
<gene>
    <name evidence="3" type="ORF">Q5716_09275</name>
</gene>
<evidence type="ECO:0000313" key="3">
    <source>
        <dbReference type="EMBL" id="MDO7882412.1"/>
    </source>
</evidence>
<proteinExistence type="predicted"/>
<reference evidence="3 4" key="1">
    <citation type="submission" date="2023-07" db="EMBL/GenBank/DDBJ databases">
        <title>Protaetiibacter sp. nov WY-16 isolated from soil.</title>
        <authorList>
            <person name="Liu B."/>
            <person name="Wan Y."/>
        </authorList>
    </citation>
    <scope>NUCLEOTIDE SEQUENCE [LARGE SCALE GENOMIC DNA]</scope>
    <source>
        <strain evidence="3 4">WY-16</strain>
    </source>
</reference>
<keyword evidence="1" id="KW-1133">Transmembrane helix</keyword>
<comment type="caution">
    <text evidence="3">The sequence shown here is derived from an EMBL/GenBank/DDBJ whole genome shotgun (WGS) entry which is preliminary data.</text>
</comment>
<organism evidence="3 4">
    <name type="scientific">Antiquaquibacter soli</name>
    <dbReference type="NCBI Taxonomy" id="3064523"/>
    <lineage>
        <taxon>Bacteria</taxon>
        <taxon>Bacillati</taxon>
        <taxon>Actinomycetota</taxon>
        <taxon>Actinomycetes</taxon>
        <taxon>Micrococcales</taxon>
        <taxon>Microbacteriaceae</taxon>
        <taxon>Antiquaquibacter</taxon>
    </lineage>
</organism>
<dbReference type="Gene3D" id="3.40.50.1820">
    <property type="entry name" value="alpha/beta hydrolase"/>
    <property type="match status" value="1"/>
</dbReference>
<evidence type="ECO:0000256" key="1">
    <source>
        <dbReference type="SAM" id="Phobius"/>
    </source>
</evidence>
<keyword evidence="1" id="KW-0812">Transmembrane</keyword>
<dbReference type="SUPFAM" id="SSF53474">
    <property type="entry name" value="alpha/beta-Hydrolases"/>
    <property type="match status" value="1"/>
</dbReference>
<keyword evidence="1" id="KW-0472">Membrane</keyword>
<feature type="domain" description="Alpha/beta hydrolase fold-5" evidence="2">
    <location>
        <begin position="75"/>
        <end position="232"/>
    </location>
</feature>
<dbReference type="InterPro" id="IPR029059">
    <property type="entry name" value="AB_hydrolase_5"/>
</dbReference>
<protein>
    <submittedName>
        <fullName evidence="3">Alpha/beta hydrolase</fullName>
    </submittedName>
</protein>
<accession>A0ABT9BPS3</accession>
<dbReference type="EMBL" id="JAUQUB010000001">
    <property type="protein sequence ID" value="MDO7882412.1"/>
    <property type="molecule type" value="Genomic_DNA"/>
</dbReference>